<sequence length="790" mass="82590">MKAQDAQTRLHALEVCDLLFSRSRAFRTAAAVQFPALLEASVGFRPARPLPGPSHLATQLRERALDAVERWNDNYGIFYQQIRLGVRYLKDVLKMKFPELRARAAAAEAEARRREERAQQILQAKYERIATNFGTGTAEIQSALHQVQRCFDLLRDDSAPAQPSAPAPSAADAAMDDEEWEDIDDTKDDGAGDEAEGLADYGAAEAPEELLSDAAAYSGVPALGRAPDPAVLENLHALQRELVNQHLPTLQDWLRIMVKADVGEAGSEEHTQRERLMRQAIDLRSRITLAQDRYGVLKSLLPDQASLPAPVSPADKGKAPAWEAVSRGDVGEAGPSAPQGGLMAELFGSSDSDDDPPRGVASSLRTASAAASGGSRSLDGAGPSGSGEPARMKSGAVKRAGSRRREGSLPEAVRNSLAAQAPVIQAGEHLHYWDSVDEANALVNMRGMELQNHWGPVNANATLPPERISQLFGTVATYYTPPKAQEKKVGTPLPPPVQKQAVQKPKRKPPGKTVVGPSAAQLLASRLGGGTMVASGEQPQQPIAGLTASASVATTAKHRSSGSMQELASGGSIRQLPAGPGQGSSALAAPLHQPAAAAVAGRSAATTAAAPSTAPAASDSARPGPASSGRSSARESAAATTLPPNASAPAPDGPERPGRAHAAASNRPSQGHRWPAAAAAAGNPDAHSERPGRAQAAADRAHNAAVLAEAALSSEALARLLQEQELRAARRGTGAGRGGRTTGAKRKLGVRERLSRKLLSSRAAAAAAGELAATDAEALRDRMSTRWEEV</sequence>
<dbReference type="Pfam" id="PF20867">
    <property type="entry name" value="UVSSA_N"/>
    <property type="match status" value="1"/>
</dbReference>
<feature type="region of interest" description="Disordered" evidence="1">
    <location>
        <begin position="554"/>
        <end position="587"/>
    </location>
</feature>
<comment type="caution">
    <text evidence="2">The sequence shown here is derived from an EMBL/GenBank/DDBJ whole genome shotgun (WGS) entry which is preliminary data.</text>
</comment>
<feature type="region of interest" description="Disordered" evidence="1">
    <location>
        <begin position="729"/>
        <end position="749"/>
    </location>
</feature>
<dbReference type="InterPro" id="IPR018610">
    <property type="entry name" value="UVSSA"/>
</dbReference>
<feature type="region of interest" description="Disordered" evidence="1">
    <location>
        <begin position="328"/>
        <end position="414"/>
    </location>
</feature>
<dbReference type="PANTHER" id="PTHR28670:SF1">
    <property type="entry name" value="UV-STIMULATED SCAFFOLD PROTEIN A"/>
    <property type="match status" value="1"/>
</dbReference>
<feature type="compositionally biased region" description="Low complexity" evidence="1">
    <location>
        <begin position="361"/>
        <end position="381"/>
    </location>
</feature>
<evidence type="ECO:0000256" key="1">
    <source>
        <dbReference type="SAM" id="MobiDB-lite"/>
    </source>
</evidence>
<protein>
    <recommendedName>
        <fullName evidence="4">VHS domain-containing protein</fullName>
    </recommendedName>
</protein>
<proteinExistence type="predicted"/>
<gene>
    <name evidence="2" type="ORF">WJX75_006564</name>
</gene>
<accession>A0ABR2YGM8</accession>
<evidence type="ECO:0008006" key="4">
    <source>
        <dbReference type="Google" id="ProtNLM"/>
    </source>
</evidence>
<evidence type="ECO:0000313" key="3">
    <source>
        <dbReference type="Proteomes" id="UP001491310"/>
    </source>
</evidence>
<feature type="region of interest" description="Disordered" evidence="1">
    <location>
        <begin position="609"/>
        <end position="697"/>
    </location>
</feature>
<organism evidence="2 3">
    <name type="scientific">Coccomyxa subellipsoidea</name>
    <dbReference type="NCBI Taxonomy" id="248742"/>
    <lineage>
        <taxon>Eukaryota</taxon>
        <taxon>Viridiplantae</taxon>
        <taxon>Chlorophyta</taxon>
        <taxon>core chlorophytes</taxon>
        <taxon>Trebouxiophyceae</taxon>
        <taxon>Trebouxiophyceae incertae sedis</taxon>
        <taxon>Coccomyxaceae</taxon>
        <taxon>Coccomyxa</taxon>
    </lineage>
</organism>
<feature type="compositionally biased region" description="Low complexity" evidence="1">
    <location>
        <begin position="609"/>
        <end position="639"/>
    </location>
</feature>
<reference evidence="2 3" key="1">
    <citation type="journal article" date="2024" name="Nat. Commun.">
        <title>Phylogenomics reveals the evolutionary origins of lichenization in chlorophyte algae.</title>
        <authorList>
            <person name="Puginier C."/>
            <person name="Libourel C."/>
            <person name="Otte J."/>
            <person name="Skaloud P."/>
            <person name="Haon M."/>
            <person name="Grisel S."/>
            <person name="Petersen M."/>
            <person name="Berrin J.G."/>
            <person name="Delaux P.M."/>
            <person name="Dal Grande F."/>
            <person name="Keller J."/>
        </authorList>
    </citation>
    <scope>NUCLEOTIDE SEQUENCE [LARGE SCALE GENOMIC DNA]</scope>
    <source>
        <strain evidence="2 3">SAG 216-7</strain>
    </source>
</reference>
<dbReference type="InterPro" id="IPR049408">
    <property type="entry name" value="UVSSA_N_a-solenoid_rpt"/>
</dbReference>
<keyword evidence="3" id="KW-1185">Reference proteome</keyword>
<evidence type="ECO:0000313" key="2">
    <source>
        <dbReference type="EMBL" id="KAK9904964.1"/>
    </source>
</evidence>
<dbReference type="EMBL" id="JALJOT010000012">
    <property type="protein sequence ID" value="KAK9904964.1"/>
    <property type="molecule type" value="Genomic_DNA"/>
</dbReference>
<name>A0ABR2YGM8_9CHLO</name>
<dbReference type="PANTHER" id="PTHR28670">
    <property type="entry name" value="UV-STIMULATED SCAFFOLD PROTEIN A"/>
    <property type="match status" value="1"/>
</dbReference>
<feature type="region of interest" description="Disordered" evidence="1">
    <location>
        <begin position="485"/>
        <end position="517"/>
    </location>
</feature>
<dbReference type="Proteomes" id="UP001491310">
    <property type="component" value="Unassembled WGS sequence"/>
</dbReference>